<dbReference type="AlphaFoldDB" id="A0A8H4RK15"/>
<reference evidence="2 3" key="1">
    <citation type="submission" date="2020-03" db="EMBL/GenBank/DDBJ databases">
        <title>Draft Genome Sequence of Cudoniella acicularis.</title>
        <authorList>
            <person name="Buettner E."/>
            <person name="Kellner H."/>
        </authorList>
    </citation>
    <scope>NUCLEOTIDE SEQUENCE [LARGE SCALE GENOMIC DNA]</scope>
    <source>
        <strain evidence="2 3">DSM 108380</strain>
    </source>
</reference>
<dbReference type="Proteomes" id="UP000566819">
    <property type="component" value="Unassembled WGS sequence"/>
</dbReference>
<comment type="caution">
    <text evidence="2">The sequence shown here is derived from an EMBL/GenBank/DDBJ whole genome shotgun (WGS) entry which is preliminary data.</text>
</comment>
<evidence type="ECO:0000259" key="1">
    <source>
        <dbReference type="Pfam" id="PF06985"/>
    </source>
</evidence>
<organism evidence="2 3">
    <name type="scientific">Cudoniella acicularis</name>
    <dbReference type="NCBI Taxonomy" id="354080"/>
    <lineage>
        <taxon>Eukaryota</taxon>
        <taxon>Fungi</taxon>
        <taxon>Dikarya</taxon>
        <taxon>Ascomycota</taxon>
        <taxon>Pezizomycotina</taxon>
        <taxon>Leotiomycetes</taxon>
        <taxon>Helotiales</taxon>
        <taxon>Tricladiaceae</taxon>
        <taxon>Cudoniella</taxon>
    </lineage>
</organism>
<keyword evidence="3" id="KW-1185">Reference proteome</keyword>
<gene>
    <name evidence="2" type="ORF">G7Y89_g7672</name>
</gene>
<dbReference type="EMBL" id="JAAMPI010000546">
    <property type="protein sequence ID" value="KAF4630468.1"/>
    <property type="molecule type" value="Genomic_DNA"/>
</dbReference>
<dbReference type="PANTHER" id="PTHR24148">
    <property type="entry name" value="ANKYRIN REPEAT DOMAIN-CONTAINING PROTEIN 39 HOMOLOG-RELATED"/>
    <property type="match status" value="1"/>
</dbReference>
<proteinExistence type="predicted"/>
<evidence type="ECO:0000313" key="2">
    <source>
        <dbReference type="EMBL" id="KAF4630468.1"/>
    </source>
</evidence>
<accession>A0A8H4RK15</accession>
<dbReference type="InterPro" id="IPR052895">
    <property type="entry name" value="HetReg/Transcr_Mod"/>
</dbReference>
<dbReference type="PANTHER" id="PTHR24148:SF73">
    <property type="entry name" value="HET DOMAIN PROTEIN (AFU_ORTHOLOGUE AFUA_8G01020)"/>
    <property type="match status" value="1"/>
</dbReference>
<feature type="domain" description="Heterokaryon incompatibility" evidence="1">
    <location>
        <begin position="127"/>
        <end position="280"/>
    </location>
</feature>
<dbReference type="OrthoDB" id="2157530at2759"/>
<evidence type="ECO:0000313" key="3">
    <source>
        <dbReference type="Proteomes" id="UP000566819"/>
    </source>
</evidence>
<dbReference type="Pfam" id="PF06985">
    <property type="entry name" value="HET"/>
    <property type="match status" value="1"/>
</dbReference>
<name>A0A8H4RK15_9HELO</name>
<dbReference type="InterPro" id="IPR010730">
    <property type="entry name" value="HET"/>
</dbReference>
<sequence>MHPTKLRLAVPSWNPTEGLSINSLQKWPQEFSTVSAKLKLEDDRDQLPSEEEDIYLTRIRQDVPGFDFDVAENALNYGDALMYTPLLPGQIRLFRLEPRNISSTQDPNQFLVRGVLEHYHLAGHPRYNALSYCWGSDANPRPISVNGKVIVVHSNLEAALRELQSYRGDMLLWADRLCINQKDDDEKTLQVQQMRHIYTEASLVFAWLGEAADDSDLIMDHFQSIGEDIFPGSRGMLETEGQLDQILLAHKTPESRRALSNAFKHFCQRPYWQRLWIIQEFALAQEVVIACGDRQVTFQQLLTCCHFITRPRSYFKRTNALTNTLAPDAITEIIEAVVQTYSAATPSFMQGVIMIRERPGTWNPGARTTSSVVFATLGLANNAEEFPMLPDYQHDWQYIYTELAIALLHQGHIDILSFCQLTEVNPLLLDNKKLPSWVPDWNLKIKYPCVHAPWMNYFKASLDSSNLQKVQVDENRNRISLLGVTLDTISSIGNLWDPDWLAPFDMKAAHSYISEVEQFCKRSSHFLVTNVDLNQVVGRMCIADRICCEGSRSWWGDKDIYKNGYCQCYVDTLSAFEKGCLPTEVTYCRRLKLLHSRRPFISQTGLVGLAPSNVEVGDEICIFLGGKTPYIVSKRIDGASRLRGETCHLLVTLLSTAVLSLPHSQLRVLRSFYQHFE</sequence>
<protein>
    <recommendedName>
        <fullName evidence="1">Heterokaryon incompatibility domain-containing protein</fullName>
    </recommendedName>
</protein>